<protein>
    <submittedName>
        <fullName evidence="2">Uncharacterized protein</fullName>
    </submittedName>
</protein>
<organism evidence="2">
    <name type="scientific">Anguilla anguilla</name>
    <name type="common">European freshwater eel</name>
    <name type="synonym">Muraena anguilla</name>
    <dbReference type="NCBI Taxonomy" id="7936"/>
    <lineage>
        <taxon>Eukaryota</taxon>
        <taxon>Metazoa</taxon>
        <taxon>Chordata</taxon>
        <taxon>Craniata</taxon>
        <taxon>Vertebrata</taxon>
        <taxon>Euteleostomi</taxon>
        <taxon>Actinopterygii</taxon>
        <taxon>Neopterygii</taxon>
        <taxon>Teleostei</taxon>
        <taxon>Anguilliformes</taxon>
        <taxon>Anguillidae</taxon>
        <taxon>Anguilla</taxon>
    </lineage>
</organism>
<sequence>MPRSSRASYHFHLNFIRSSGFTMFHVFHCFSYFFFGNRWASIRGVHTTQLA</sequence>
<accession>A0A0E9SDJ7</accession>
<dbReference type="AlphaFoldDB" id="A0A0E9SDJ7"/>
<evidence type="ECO:0000313" key="2">
    <source>
        <dbReference type="EMBL" id="JAH39302.1"/>
    </source>
</evidence>
<reference evidence="2" key="2">
    <citation type="journal article" date="2015" name="Fish Shellfish Immunol.">
        <title>Early steps in the European eel (Anguilla anguilla)-Vibrio vulnificus interaction in the gills: Role of the RtxA13 toxin.</title>
        <authorList>
            <person name="Callol A."/>
            <person name="Pajuelo D."/>
            <person name="Ebbesson L."/>
            <person name="Teles M."/>
            <person name="MacKenzie S."/>
            <person name="Amaro C."/>
        </authorList>
    </citation>
    <scope>NUCLEOTIDE SEQUENCE</scope>
</reference>
<feature type="transmembrane region" description="Helical" evidence="1">
    <location>
        <begin position="15"/>
        <end position="35"/>
    </location>
</feature>
<evidence type="ECO:0000256" key="1">
    <source>
        <dbReference type="SAM" id="Phobius"/>
    </source>
</evidence>
<proteinExistence type="predicted"/>
<name>A0A0E9SDJ7_ANGAN</name>
<keyword evidence="1" id="KW-0472">Membrane</keyword>
<keyword evidence="1" id="KW-0812">Transmembrane</keyword>
<dbReference type="EMBL" id="GBXM01069275">
    <property type="protein sequence ID" value="JAH39302.1"/>
    <property type="molecule type" value="Transcribed_RNA"/>
</dbReference>
<keyword evidence="1" id="KW-1133">Transmembrane helix</keyword>
<reference evidence="2" key="1">
    <citation type="submission" date="2014-11" db="EMBL/GenBank/DDBJ databases">
        <authorList>
            <person name="Amaro Gonzalez C."/>
        </authorList>
    </citation>
    <scope>NUCLEOTIDE SEQUENCE</scope>
</reference>